<accession>A0A176VBP6</accession>
<comment type="caution">
    <text evidence="2">The sequence shown here is derived from an EMBL/GenBank/DDBJ whole genome shotgun (WGS) entry which is preliminary data.</text>
</comment>
<reference evidence="2" key="1">
    <citation type="submission" date="2016-03" db="EMBL/GenBank/DDBJ databases">
        <title>Mechanisms controlling the formation of the plant cell surface in tip-growing cells are functionally conserved among land plants.</title>
        <authorList>
            <person name="Honkanen S."/>
            <person name="Jones V.A."/>
            <person name="Morieri G."/>
            <person name="Champion C."/>
            <person name="Hetherington A.J."/>
            <person name="Kelly S."/>
            <person name="Saint-Marcoux D."/>
            <person name="Proust H."/>
            <person name="Prescott H."/>
            <person name="Dolan L."/>
        </authorList>
    </citation>
    <scope>NUCLEOTIDE SEQUENCE [LARGE SCALE GENOMIC DNA]</scope>
    <source>
        <tissue evidence="2">Whole gametophyte</tissue>
    </source>
</reference>
<organism evidence="2 3">
    <name type="scientific">Marchantia polymorpha subsp. ruderalis</name>
    <dbReference type="NCBI Taxonomy" id="1480154"/>
    <lineage>
        <taxon>Eukaryota</taxon>
        <taxon>Viridiplantae</taxon>
        <taxon>Streptophyta</taxon>
        <taxon>Embryophyta</taxon>
        <taxon>Marchantiophyta</taxon>
        <taxon>Marchantiopsida</taxon>
        <taxon>Marchantiidae</taxon>
        <taxon>Marchantiales</taxon>
        <taxon>Marchantiaceae</taxon>
        <taxon>Marchantia</taxon>
    </lineage>
</organism>
<proteinExistence type="predicted"/>
<dbReference type="InterPro" id="IPR015915">
    <property type="entry name" value="Kelch-typ_b-propeller"/>
</dbReference>
<dbReference type="InterPro" id="IPR011043">
    <property type="entry name" value="Gal_Oxase/kelch_b-propeller"/>
</dbReference>
<dbReference type="Gene3D" id="1.20.1280.50">
    <property type="match status" value="1"/>
</dbReference>
<dbReference type="InterPro" id="IPR050796">
    <property type="entry name" value="SCF_F-box_component"/>
</dbReference>
<protein>
    <recommendedName>
        <fullName evidence="1">F-box domain-containing protein</fullName>
    </recommendedName>
</protein>
<sequence length="449" mass="52989">MLSFGEMDPKIWSTLSEEIVIKILTYLPWDGILRLRAVCVEWNAFFRSEEFRQKWEGRDPNQLPLCFMGCKKKGNTVYNPASLKWQVCGVSISPMFYSFTDEDGVSYNTRDVRMMGAAHGLLLLKAVPPWNRRKFDLYVLNPMDPRTRKRIPLLPEMQDLSRSQPLGMAWNEETESHRILIQSESSNRRMWSFHSYDIRSSKWEQIARWPRDRLRFFQHPSMCGGRFLCLGSMGPIMEHDMFRAYRQDNSSTNWLQEPTWVGDDDEPSLPYPLHFATLFHLDEDIMVAGGRVKWEMVKHRRCKVLQDFCVWKLQTLKYSQDSEDMTLENEWIEVRRMPIFILEKLNRDNSQKQFLCAANKNYVCVANSWRDVALFDMMNHSWTMLPSHSPFESESYCSADPIFEGDLCDLHFVEPRFDISLKKDSHKVHVCCNSYTLHNPDMERHAEES</sequence>
<dbReference type="SUPFAM" id="SSF81383">
    <property type="entry name" value="F-box domain"/>
    <property type="match status" value="1"/>
</dbReference>
<gene>
    <name evidence="2" type="ORF">AXG93_2566s1120</name>
</gene>
<evidence type="ECO:0000313" key="2">
    <source>
        <dbReference type="EMBL" id="OAE18329.1"/>
    </source>
</evidence>
<feature type="domain" description="F-box" evidence="1">
    <location>
        <begin position="15"/>
        <end position="55"/>
    </location>
</feature>
<dbReference type="InterPro" id="IPR001810">
    <property type="entry name" value="F-box_dom"/>
</dbReference>
<dbReference type="InterPro" id="IPR036047">
    <property type="entry name" value="F-box-like_dom_sf"/>
</dbReference>
<keyword evidence="3" id="KW-1185">Reference proteome</keyword>
<evidence type="ECO:0000259" key="1">
    <source>
        <dbReference type="SMART" id="SM00256"/>
    </source>
</evidence>
<dbReference type="SUPFAM" id="SSF50965">
    <property type="entry name" value="Galactose oxidase, central domain"/>
    <property type="match status" value="1"/>
</dbReference>
<dbReference type="EMBL" id="LVLJ01004077">
    <property type="protein sequence ID" value="OAE18329.1"/>
    <property type="molecule type" value="Genomic_DNA"/>
</dbReference>
<dbReference type="Proteomes" id="UP000077202">
    <property type="component" value="Unassembled WGS sequence"/>
</dbReference>
<dbReference type="SMART" id="SM00256">
    <property type="entry name" value="FBOX"/>
    <property type="match status" value="1"/>
</dbReference>
<dbReference type="PANTHER" id="PTHR31672:SF7">
    <property type="entry name" value="F-BOX DOMAIN-CONTAINING PROTEIN"/>
    <property type="match status" value="1"/>
</dbReference>
<name>A0A176VBP6_MARPO</name>
<dbReference type="PANTHER" id="PTHR31672">
    <property type="entry name" value="BNACNNG10540D PROTEIN"/>
    <property type="match status" value="1"/>
</dbReference>
<evidence type="ECO:0000313" key="3">
    <source>
        <dbReference type="Proteomes" id="UP000077202"/>
    </source>
</evidence>
<dbReference type="Gene3D" id="2.120.10.80">
    <property type="entry name" value="Kelch-type beta propeller"/>
    <property type="match status" value="1"/>
</dbReference>
<dbReference type="AlphaFoldDB" id="A0A176VBP6"/>